<dbReference type="PANTHER" id="PTHR44899:SF3">
    <property type="entry name" value="SERINE_THREONINE-PROTEIN KINASE NEK1"/>
    <property type="match status" value="1"/>
</dbReference>
<evidence type="ECO:0000256" key="6">
    <source>
        <dbReference type="ARBA" id="ARBA00022840"/>
    </source>
</evidence>
<evidence type="ECO:0000256" key="3">
    <source>
        <dbReference type="ARBA" id="ARBA00022679"/>
    </source>
</evidence>
<keyword evidence="11" id="KW-1185">Reference proteome</keyword>
<organism evidence="10 11">
    <name type="scientific">Diacronema lutheri</name>
    <name type="common">Unicellular marine alga</name>
    <name type="synonym">Monochrysis lutheri</name>
    <dbReference type="NCBI Taxonomy" id="2081491"/>
    <lineage>
        <taxon>Eukaryota</taxon>
        <taxon>Haptista</taxon>
        <taxon>Haptophyta</taxon>
        <taxon>Pavlovophyceae</taxon>
        <taxon>Pavlovales</taxon>
        <taxon>Pavlovaceae</taxon>
        <taxon>Diacronema</taxon>
    </lineage>
</organism>
<evidence type="ECO:0000313" key="10">
    <source>
        <dbReference type="EMBL" id="KAG8463911.1"/>
    </source>
</evidence>
<protein>
    <recommendedName>
        <fullName evidence="1">non-specific serine/threonine protein kinase</fullName>
        <ecNumber evidence="1">2.7.11.1</ecNumber>
    </recommendedName>
</protein>
<evidence type="ECO:0000256" key="8">
    <source>
        <dbReference type="ARBA" id="ARBA00048679"/>
    </source>
</evidence>
<dbReference type="SMART" id="SM00220">
    <property type="entry name" value="S_TKc"/>
    <property type="match status" value="1"/>
</dbReference>
<dbReference type="Gene3D" id="1.10.510.10">
    <property type="entry name" value="Transferase(Phosphotransferase) domain 1"/>
    <property type="match status" value="1"/>
</dbReference>
<accession>A0A8J6CAB3</accession>
<keyword evidence="6" id="KW-0067">ATP-binding</keyword>
<dbReference type="Pfam" id="PF00069">
    <property type="entry name" value="Pkinase"/>
    <property type="match status" value="1"/>
</dbReference>
<dbReference type="GO" id="GO:0005524">
    <property type="term" value="F:ATP binding"/>
    <property type="evidence" value="ECO:0007669"/>
    <property type="project" value="UniProtKB-KW"/>
</dbReference>
<reference evidence="10" key="1">
    <citation type="submission" date="2021-05" db="EMBL/GenBank/DDBJ databases">
        <title>The genome of the haptophyte Pavlova lutheri (Diacronema luteri, Pavlovales) - a model for lipid biosynthesis in eukaryotic algae.</title>
        <authorList>
            <person name="Hulatt C.J."/>
            <person name="Posewitz M.C."/>
        </authorList>
    </citation>
    <scope>NUCLEOTIDE SEQUENCE</scope>
    <source>
        <strain evidence="10">NIVA-4/92</strain>
    </source>
</reference>
<evidence type="ECO:0000256" key="7">
    <source>
        <dbReference type="ARBA" id="ARBA00047899"/>
    </source>
</evidence>
<sequence length="341" mass="37125">MPEAAIVTKFVLVEADPNESYALRSYLGSGAQGSVNVVERRADGVKLVLKENDVSKMGASSFERACGEVVNLALAINHGNIIRFHEAWISVAEHGGAHASFRIVVAAADQTEGGGLEWRTAADILELNRGGRCKVKLCIVMDYADGGTLGHQIKLARESGCPISESRIILWIGHMALGLMHLHSRGILHRDLKTANIFLTPAGCIKIGDFGISKLIIDTDDGLAHTTTGTPLYMSPEILRGEAYGYASDVWGLGCVLVELMTLEYAFKADSFPQLYLNIEQVKLANALPDAYSPELRALVPRLLTRDERERITLLGLLQEPVIKHAISKWILSVVHAPPRA</sequence>
<evidence type="ECO:0000313" key="11">
    <source>
        <dbReference type="Proteomes" id="UP000751190"/>
    </source>
</evidence>
<evidence type="ECO:0000259" key="9">
    <source>
        <dbReference type="PROSITE" id="PS50011"/>
    </source>
</evidence>
<proteinExistence type="predicted"/>
<dbReference type="InterPro" id="IPR000719">
    <property type="entry name" value="Prot_kinase_dom"/>
</dbReference>
<comment type="catalytic activity">
    <reaction evidence="8">
        <text>L-seryl-[protein] + ATP = O-phospho-L-seryl-[protein] + ADP + H(+)</text>
        <dbReference type="Rhea" id="RHEA:17989"/>
        <dbReference type="Rhea" id="RHEA-COMP:9863"/>
        <dbReference type="Rhea" id="RHEA-COMP:11604"/>
        <dbReference type="ChEBI" id="CHEBI:15378"/>
        <dbReference type="ChEBI" id="CHEBI:29999"/>
        <dbReference type="ChEBI" id="CHEBI:30616"/>
        <dbReference type="ChEBI" id="CHEBI:83421"/>
        <dbReference type="ChEBI" id="CHEBI:456216"/>
        <dbReference type="EC" id="2.7.11.1"/>
    </reaction>
</comment>
<keyword evidence="3" id="KW-0808">Transferase</keyword>
<evidence type="ECO:0000256" key="5">
    <source>
        <dbReference type="ARBA" id="ARBA00022777"/>
    </source>
</evidence>
<evidence type="ECO:0000256" key="1">
    <source>
        <dbReference type="ARBA" id="ARBA00012513"/>
    </source>
</evidence>
<evidence type="ECO:0000256" key="4">
    <source>
        <dbReference type="ARBA" id="ARBA00022741"/>
    </source>
</evidence>
<dbReference type="GO" id="GO:0004674">
    <property type="term" value="F:protein serine/threonine kinase activity"/>
    <property type="evidence" value="ECO:0007669"/>
    <property type="project" value="UniProtKB-KW"/>
</dbReference>
<dbReference type="Proteomes" id="UP000751190">
    <property type="component" value="Unassembled WGS sequence"/>
</dbReference>
<evidence type="ECO:0000256" key="2">
    <source>
        <dbReference type="ARBA" id="ARBA00022527"/>
    </source>
</evidence>
<gene>
    <name evidence="10" type="ORF">KFE25_000079</name>
</gene>
<keyword evidence="5" id="KW-0418">Kinase</keyword>
<dbReference type="PROSITE" id="PS50011">
    <property type="entry name" value="PROTEIN_KINASE_DOM"/>
    <property type="match status" value="1"/>
</dbReference>
<dbReference type="Gene3D" id="3.30.200.20">
    <property type="entry name" value="Phosphorylase Kinase, domain 1"/>
    <property type="match status" value="1"/>
</dbReference>
<name>A0A8J6CAB3_DIALT</name>
<dbReference type="InterPro" id="IPR011009">
    <property type="entry name" value="Kinase-like_dom_sf"/>
</dbReference>
<dbReference type="InterPro" id="IPR051131">
    <property type="entry name" value="NEK_Ser/Thr_kinase_NIMA"/>
</dbReference>
<dbReference type="EC" id="2.7.11.1" evidence="1"/>
<comment type="catalytic activity">
    <reaction evidence="7">
        <text>L-threonyl-[protein] + ATP = O-phospho-L-threonyl-[protein] + ADP + H(+)</text>
        <dbReference type="Rhea" id="RHEA:46608"/>
        <dbReference type="Rhea" id="RHEA-COMP:11060"/>
        <dbReference type="Rhea" id="RHEA-COMP:11605"/>
        <dbReference type="ChEBI" id="CHEBI:15378"/>
        <dbReference type="ChEBI" id="CHEBI:30013"/>
        <dbReference type="ChEBI" id="CHEBI:30616"/>
        <dbReference type="ChEBI" id="CHEBI:61977"/>
        <dbReference type="ChEBI" id="CHEBI:456216"/>
        <dbReference type="EC" id="2.7.11.1"/>
    </reaction>
</comment>
<dbReference type="SUPFAM" id="SSF56112">
    <property type="entry name" value="Protein kinase-like (PK-like)"/>
    <property type="match status" value="1"/>
</dbReference>
<dbReference type="InterPro" id="IPR008271">
    <property type="entry name" value="Ser/Thr_kinase_AS"/>
</dbReference>
<feature type="domain" description="Protein kinase" evidence="9">
    <location>
        <begin position="21"/>
        <end position="323"/>
    </location>
</feature>
<dbReference type="OrthoDB" id="248923at2759"/>
<keyword evidence="4" id="KW-0547">Nucleotide-binding</keyword>
<dbReference type="AlphaFoldDB" id="A0A8J6CAB3"/>
<dbReference type="PROSITE" id="PS00108">
    <property type="entry name" value="PROTEIN_KINASE_ST"/>
    <property type="match status" value="1"/>
</dbReference>
<comment type="caution">
    <text evidence="10">The sequence shown here is derived from an EMBL/GenBank/DDBJ whole genome shotgun (WGS) entry which is preliminary data.</text>
</comment>
<dbReference type="EMBL" id="JAGTXO010000014">
    <property type="protein sequence ID" value="KAG8463911.1"/>
    <property type="molecule type" value="Genomic_DNA"/>
</dbReference>
<dbReference type="PANTHER" id="PTHR44899">
    <property type="entry name" value="CAMK FAMILY PROTEIN KINASE"/>
    <property type="match status" value="1"/>
</dbReference>
<keyword evidence="2" id="KW-0723">Serine/threonine-protein kinase</keyword>